<evidence type="ECO:0000259" key="16">
    <source>
        <dbReference type="PROSITE" id="PS50110"/>
    </source>
</evidence>
<dbReference type="SUPFAM" id="SSF52172">
    <property type="entry name" value="CheY-like"/>
    <property type="match status" value="3"/>
</dbReference>
<keyword evidence="14" id="KW-0472">Membrane</keyword>
<feature type="modified residue" description="4-aspartylphosphate" evidence="11">
    <location>
        <position position="1051"/>
    </location>
</feature>
<comment type="catalytic activity">
    <reaction evidence="1">
        <text>ATP + protein L-histidine = ADP + protein N-phospho-L-histidine.</text>
        <dbReference type="EC" id="2.7.13.3"/>
    </reaction>
</comment>
<feature type="region of interest" description="Disordered" evidence="13">
    <location>
        <begin position="918"/>
        <end position="954"/>
    </location>
</feature>
<evidence type="ECO:0000256" key="8">
    <source>
        <dbReference type="ARBA" id="ARBA00023026"/>
    </source>
</evidence>
<dbReference type="InterPro" id="IPR036890">
    <property type="entry name" value="HATPase_C_sf"/>
</dbReference>
<keyword evidence="6" id="KW-0418">Kinase</keyword>
<dbReference type="SMART" id="SM00065">
    <property type="entry name" value="GAF"/>
    <property type="match status" value="1"/>
</dbReference>
<organism evidence="17 18">
    <name type="scientific">Pseudoduganella rivuli</name>
    <dbReference type="NCBI Taxonomy" id="2666085"/>
    <lineage>
        <taxon>Bacteria</taxon>
        <taxon>Pseudomonadati</taxon>
        <taxon>Pseudomonadota</taxon>
        <taxon>Betaproteobacteria</taxon>
        <taxon>Burkholderiales</taxon>
        <taxon>Oxalobacteraceae</taxon>
        <taxon>Telluria group</taxon>
        <taxon>Pseudoduganella</taxon>
    </lineage>
</organism>
<dbReference type="Pfam" id="PF02518">
    <property type="entry name" value="HATPase_c"/>
    <property type="match status" value="1"/>
</dbReference>
<dbReference type="PRINTS" id="PR00344">
    <property type="entry name" value="BCTRLSENSOR"/>
</dbReference>
<dbReference type="PANTHER" id="PTHR45339:SF1">
    <property type="entry name" value="HYBRID SIGNAL TRANSDUCTION HISTIDINE KINASE J"/>
    <property type="match status" value="1"/>
</dbReference>
<dbReference type="EMBL" id="WKJJ01000043">
    <property type="protein sequence ID" value="MRV76771.1"/>
    <property type="molecule type" value="Genomic_DNA"/>
</dbReference>
<gene>
    <name evidence="17" type="ORF">GJ700_34180</name>
</gene>
<keyword evidence="5" id="KW-0732">Signal</keyword>
<comment type="caution">
    <text evidence="17">The sequence shown here is derived from an EMBL/GenBank/DDBJ whole genome shotgun (WGS) entry which is preliminary data.</text>
</comment>
<evidence type="ECO:0000313" key="18">
    <source>
        <dbReference type="Proteomes" id="UP000446768"/>
    </source>
</evidence>
<feature type="modified residue" description="4-aspartylphosphate" evidence="11">
    <location>
        <position position="1320"/>
    </location>
</feature>
<evidence type="ECO:0000256" key="13">
    <source>
        <dbReference type="SAM" id="MobiDB-lite"/>
    </source>
</evidence>
<dbReference type="Pfam" id="PF00512">
    <property type="entry name" value="HisKA"/>
    <property type="match status" value="1"/>
</dbReference>
<keyword evidence="7" id="KW-0902">Two-component regulatory system</keyword>
<keyword evidence="18" id="KW-1185">Reference proteome</keyword>
<keyword evidence="12" id="KW-0175">Coiled coil</keyword>
<dbReference type="SMART" id="SM00448">
    <property type="entry name" value="REC"/>
    <property type="match status" value="3"/>
</dbReference>
<keyword evidence="4" id="KW-0808">Transferase</keyword>
<dbReference type="CDD" id="cd00082">
    <property type="entry name" value="HisKA"/>
    <property type="match status" value="1"/>
</dbReference>
<dbReference type="Gene3D" id="3.40.50.2300">
    <property type="match status" value="3"/>
</dbReference>
<dbReference type="InterPro" id="IPR003594">
    <property type="entry name" value="HATPase_dom"/>
</dbReference>
<reference evidence="17 18" key="1">
    <citation type="submission" date="2019-11" db="EMBL/GenBank/DDBJ databases">
        <title>Novel species isolated from a subtropical stream in China.</title>
        <authorList>
            <person name="Lu H."/>
        </authorList>
    </citation>
    <scope>NUCLEOTIDE SEQUENCE [LARGE SCALE GENOMIC DNA]</scope>
    <source>
        <strain evidence="17 18">FT92W</strain>
    </source>
</reference>
<evidence type="ECO:0000256" key="10">
    <source>
        <dbReference type="ARBA" id="ARBA00070152"/>
    </source>
</evidence>
<dbReference type="EC" id="2.7.13.3" evidence="2"/>
<dbReference type="InterPro" id="IPR036097">
    <property type="entry name" value="HisK_dim/P_sf"/>
</dbReference>
<dbReference type="SMART" id="SM00388">
    <property type="entry name" value="HisKA"/>
    <property type="match status" value="1"/>
</dbReference>
<dbReference type="InterPro" id="IPR003018">
    <property type="entry name" value="GAF"/>
</dbReference>
<keyword evidence="3 11" id="KW-0597">Phosphoprotein</keyword>
<keyword evidence="14" id="KW-0812">Transmembrane</keyword>
<dbReference type="SUPFAM" id="SSF55781">
    <property type="entry name" value="GAF domain-like"/>
    <property type="match status" value="1"/>
</dbReference>
<dbReference type="RefSeq" id="WP_154382604.1">
    <property type="nucleotide sequence ID" value="NZ_WKJJ01000043.1"/>
</dbReference>
<dbReference type="Proteomes" id="UP000446768">
    <property type="component" value="Unassembled WGS sequence"/>
</dbReference>
<evidence type="ECO:0000256" key="1">
    <source>
        <dbReference type="ARBA" id="ARBA00000085"/>
    </source>
</evidence>
<evidence type="ECO:0000256" key="6">
    <source>
        <dbReference type="ARBA" id="ARBA00022777"/>
    </source>
</evidence>
<evidence type="ECO:0000256" key="9">
    <source>
        <dbReference type="ARBA" id="ARBA00058004"/>
    </source>
</evidence>
<dbReference type="SMART" id="SM00387">
    <property type="entry name" value="HATPase_c"/>
    <property type="match status" value="1"/>
</dbReference>
<protein>
    <recommendedName>
        <fullName evidence="10">Virulence sensor protein BvgS</fullName>
        <ecNumber evidence="2">2.7.13.3</ecNumber>
    </recommendedName>
</protein>
<feature type="domain" description="Response regulatory" evidence="16">
    <location>
        <begin position="1270"/>
        <end position="1387"/>
    </location>
</feature>
<dbReference type="GO" id="GO:0000155">
    <property type="term" value="F:phosphorelay sensor kinase activity"/>
    <property type="evidence" value="ECO:0007669"/>
    <property type="project" value="InterPro"/>
</dbReference>
<dbReference type="CDD" id="cd00156">
    <property type="entry name" value="REC"/>
    <property type="match status" value="1"/>
</dbReference>
<keyword evidence="8" id="KW-0843">Virulence</keyword>
<dbReference type="FunFam" id="3.30.565.10:FF:000010">
    <property type="entry name" value="Sensor histidine kinase RcsC"/>
    <property type="match status" value="1"/>
</dbReference>
<dbReference type="InterPro" id="IPR029016">
    <property type="entry name" value="GAF-like_dom_sf"/>
</dbReference>
<dbReference type="InterPro" id="IPR004358">
    <property type="entry name" value="Sig_transdc_His_kin-like_C"/>
</dbReference>
<feature type="coiled-coil region" evidence="12">
    <location>
        <begin position="591"/>
        <end position="664"/>
    </location>
</feature>
<dbReference type="InterPro" id="IPR001789">
    <property type="entry name" value="Sig_transdc_resp-reg_receiver"/>
</dbReference>
<evidence type="ECO:0000256" key="5">
    <source>
        <dbReference type="ARBA" id="ARBA00022729"/>
    </source>
</evidence>
<dbReference type="CDD" id="cd16922">
    <property type="entry name" value="HATPase_EvgS-ArcB-TorS-like"/>
    <property type="match status" value="1"/>
</dbReference>
<evidence type="ECO:0000256" key="14">
    <source>
        <dbReference type="SAM" id="Phobius"/>
    </source>
</evidence>
<evidence type="ECO:0000256" key="7">
    <source>
        <dbReference type="ARBA" id="ARBA00023012"/>
    </source>
</evidence>
<sequence length="1394" mass="151619">MKPLFYPAINLMSRLRYAHKFVLLGILALGAIVVLLAQLFVAMDQVIEPSRNELRGVEALVRLNRVIQLVQHDRGLSAGLLGGNPAFGPKQRAKAAEVDLALGQLSEFLPPAVAGSQRWREVSSDWRALRQFGLEWTQKINTLRHEQLIAKMLTLGTDIADTSALTLDPEISSYYLIDTLVKLPFFTERLGQLRAAGAAMVARGAVTDAEKLEMAGLLGHMRIARDLQTANLEKVTAYNPVLRPVIAGLDQRVETGIRNTIAIVQDEIIGARLGMSTAAYIDHFTNLIDQFYTGGEEVLAPALRTALNSRIVHARERLAWAGGLTLLACLLFAYFAVGAYLSLTEQIQHVLATLRTLGDDCRDRADMVEAIAAGDLSRDVREPPPLELGKFSGLRDEIGALGMAIAGMSDAQLLLGRGFARMTRTLRIHRDDERRQDWFKSGINTLNVQLRGDRQLDQLTGAVIRFVTEQVGGAVGALYLFDADRQVLELAASYAMTPSQPPRNQVTLGEGWAGMAAVERRTAVLKQVPSSYLDVGSALGSTAPAAVVAVPLVHDGSLMGLVELGTLGELDDIKLAWLEQAAEAVAVAIGVEQARRRVATLLEQTQVQTEELMVQQEELQQSNEELEERAQLLEQQREVIRQKSAESEQASRELRRKADELERTSAYKSEFLANMSHELRTPLNSMLILSSLLKQNKEGKLSDKQVEYAATINSAGKDLLNLINDILDLSKIEAGRVELQLETVALDNLAAQLKDLFMPQAEHQGLAFSVDLAAGAPSSIKTDPQRLQQVLKNLLANAIKFTSHGRVGLSIRPAVAGEHGLPDAAVAFAISDTGVGIAPDQHERIFHAFQQADGSTSRKFGGTGLGLSISRQLARRMGGEIALSSAPGAGSIFTLFLPLDGSAAADLHAAAQAATHMTSQTPMASMTPAMPSMPAMPAAPPVRAPAASPAQPQAPARVPEFPAAACGAAKPAPFAALAATPEGQPAGAMDDDRCSVLPETRCILIVEDDLAFAGILRDTVREHGFQAIVACDGEEGLALAERYRPTAILLDVMLPHIDGWGVMRSIKDNPATRHIPVHFITCLEDRQKALGLGAIGFITKPVSAEQLDQVLDSIGAVIDRKDKRLLVVEDDEVEAMSVSELLSTDGLDITIARSGQEALALLAQRYYDCMVLDLGLSDMSGFELLDQLQASQCAPQMPVIVHSGRSLTELDEARLRRYTDSIIVKGAKSPERLVGEVSLFLHLVESSLPQDQQKMIRRALDKEAMFERRKVLLVDDDIRNIFSLSSVLAEKGMQIVEAGNGIEALARLQEHPDIDIVLMDIMMPEMDGFEAMRRIRRDARWTRLPVIALTAKAMLGDQKQCLDAGASDYLAKPVDLDKLFSLMRVWLYQAGEVA</sequence>
<evidence type="ECO:0000259" key="15">
    <source>
        <dbReference type="PROSITE" id="PS50109"/>
    </source>
</evidence>
<feature type="compositionally biased region" description="Low complexity" evidence="13">
    <location>
        <begin position="921"/>
        <end position="936"/>
    </location>
</feature>
<dbReference type="InterPro" id="IPR011006">
    <property type="entry name" value="CheY-like_superfamily"/>
</dbReference>
<proteinExistence type="predicted"/>
<name>A0A7X2LWP2_9BURK</name>
<dbReference type="Gene3D" id="3.30.565.10">
    <property type="entry name" value="Histidine kinase-like ATPase, C-terminal domain"/>
    <property type="match status" value="1"/>
</dbReference>
<dbReference type="CDD" id="cd17546">
    <property type="entry name" value="REC_hyHK_CKI1_RcsC-like"/>
    <property type="match status" value="1"/>
</dbReference>
<dbReference type="Gene3D" id="3.30.450.40">
    <property type="match status" value="1"/>
</dbReference>
<dbReference type="SUPFAM" id="SSF55874">
    <property type="entry name" value="ATPase domain of HSP90 chaperone/DNA topoisomerase II/histidine kinase"/>
    <property type="match status" value="1"/>
</dbReference>
<dbReference type="Pfam" id="PF00072">
    <property type="entry name" value="Response_reg"/>
    <property type="match status" value="3"/>
</dbReference>
<feature type="domain" description="Response regulatory" evidence="16">
    <location>
        <begin position="1124"/>
        <end position="1240"/>
    </location>
</feature>
<dbReference type="PANTHER" id="PTHR45339">
    <property type="entry name" value="HYBRID SIGNAL TRANSDUCTION HISTIDINE KINASE J"/>
    <property type="match status" value="1"/>
</dbReference>
<accession>A0A7X2LWP2</accession>
<dbReference type="PROSITE" id="PS50109">
    <property type="entry name" value="HIS_KIN"/>
    <property type="match status" value="1"/>
</dbReference>
<evidence type="ECO:0000256" key="12">
    <source>
        <dbReference type="SAM" id="Coils"/>
    </source>
</evidence>
<evidence type="ECO:0000256" key="3">
    <source>
        <dbReference type="ARBA" id="ARBA00022553"/>
    </source>
</evidence>
<evidence type="ECO:0000256" key="4">
    <source>
        <dbReference type="ARBA" id="ARBA00022679"/>
    </source>
</evidence>
<feature type="domain" description="Response regulatory" evidence="16">
    <location>
        <begin position="1002"/>
        <end position="1115"/>
    </location>
</feature>
<feature type="transmembrane region" description="Helical" evidence="14">
    <location>
        <begin position="20"/>
        <end position="41"/>
    </location>
</feature>
<evidence type="ECO:0000256" key="2">
    <source>
        <dbReference type="ARBA" id="ARBA00012438"/>
    </source>
</evidence>
<dbReference type="Gene3D" id="1.10.287.130">
    <property type="match status" value="1"/>
</dbReference>
<feature type="domain" description="Histidine kinase" evidence="15">
    <location>
        <begin position="674"/>
        <end position="901"/>
    </location>
</feature>
<evidence type="ECO:0000313" key="17">
    <source>
        <dbReference type="EMBL" id="MRV76771.1"/>
    </source>
</evidence>
<dbReference type="InterPro" id="IPR003661">
    <property type="entry name" value="HisK_dim/P_dom"/>
</dbReference>
<evidence type="ECO:0000256" key="11">
    <source>
        <dbReference type="PROSITE-ProRule" id="PRU00169"/>
    </source>
</evidence>
<keyword evidence="14" id="KW-1133">Transmembrane helix</keyword>
<feature type="modified residue" description="4-aspartylphosphate" evidence="11">
    <location>
        <position position="1173"/>
    </location>
</feature>
<comment type="function">
    <text evidence="9">Member of the two-component regulatory system BvgS/BvgA. Phosphorylates BvgA via a four-step phosphorelay in response to environmental signals.</text>
</comment>
<dbReference type="Pfam" id="PF13185">
    <property type="entry name" value="GAF_2"/>
    <property type="match status" value="1"/>
</dbReference>
<dbReference type="PROSITE" id="PS50110">
    <property type="entry name" value="RESPONSE_REGULATORY"/>
    <property type="match status" value="3"/>
</dbReference>
<dbReference type="InterPro" id="IPR005467">
    <property type="entry name" value="His_kinase_dom"/>
</dbReference>
<dbReference type="SUPFAM" id="SSF47384">
    <property type="entry name" value="Homodimeric domain of signal transducing histidine kinase"/>
    <property type="match status" value="1"/>
</dbReference>
<feature type="compositionally biased region" description="Low complexity" evidence="13">
    <location>
        <begin position="944"/>
        <end position="954"/>
    </location>
</feature>